<comment type="catalytic activity">
    <reaction evidence="12">
        <text>2,5-diamino-6-(1-D-ribitylamino)pyrimidin-4(3H)-one 5'-phosphate + NADP(+) = 2,5-diamino-6-(1-D-ribosylamino)pyrimidin-4(3H)-one 5'-phosphate + NADPH + H(+)</text>
        <dbReference type="Rhea" id="RHEA:27278"/>
        <dbReference type="ChEBI" id="CHEBI:15378"/>
        <dbReference type="ChEBI" id="CHEBI:57783"/>
        <dbReference type="ChEBI" id="CHEBI:58349"/>
        <dbReference type="ChEBI" id="CHEBI:58890"/>
        <dbReference type="ChEBI" id="CHEBI:59545"/>
        <dbReference type="EC" id="1.1.1.302"/>
    </reaction>
</comment>
<dbReference type="HOGENOM" id="CLU_036590_6_0_1"/>
<evidence type="ECO:0000256" key="8">
    <source>
        <dbReference type="ARBA" id="ARBA00023002"/>
    </source>
</evidence>
<proteinExistence type="inferred from homology"/>
<evidence type="ECO:0000259" key="13">
    <source>
        <dbReference type="Pfam" id="PF01872"/>
    </source>
</evidence>
<dbReference type="KEGG" id="mlr:MELLADRAFT_79837"/>
<evidence type="ECO:0000256" key="11">
    <source>
        <dbReference type="ARBA" id="ARBA00047550"/>
    </source>
</evidence>
<dbReference type="SUPFAM" id="SSF53597">
    <property type="entry name" value="Dihydrofolate reductase-like"/>
    <property type="match status" value="1"/>
</dbReference>
<dbReference type="Pfam" id="PF01872">
    <property type="entry name" value="RibD_C"/>
    <property type="match status" value="1"/>
</dbReference>
<accession>F4SD78</accession>
<organism evidence="15">
    <name type="scientific">Melampsora larici-populina (strain 98AG31 / pathotype 3-4-7)</name>
    <name type="common">Poplar leaf rust fungus</name>
    <dbReference type="NCBI Taxonomy" id="747676"/>
    <lineage>
        <taxon>Eukaryota</taxon>
        <taxon>Fungi</taxon>
        <taxon>Dikarya</taxon>
        <taxon>Basidiomycota</taxon>
        <taxon>Pucciniomycotina</taxon>
        <taxon>Pucciniomycetes</taxon>
        <taxon>Pucciniales</taxon>
        <taxon>Melampsoraceae</taxon>
        <taxon>Melampsora</taxon>
    </lineage>
</organism>
<dbReference type="STRING" id="747676.F4SD78"/>
<dbReference type="Gene3D" id="3.40.430.10">
    <property type="entry name" value="Dihydrofolate Reductase, subunit A"/>
    <property type="match status" value="1"/>
</dbReference>
<keyword evidence="8" id="KW-0560">Oxidoreductase</keyword>
<dbReference type="InterPro" id="IPR002734">
    <property type="entry name" value="RibDG_C"/>
</dbReference>
<evidence type="ECO:0000256" key="6">
    <source>
        <dbReference type="ARBA" id="ARBA00022619"/>
    </source>
</evidence>
<evidence type="ECO:0000256" key="10">
    <source>
        <dbReference type="ARBA" id="ARBA00031630"/>
    </source>
</evidence>
<evidence type="ECO:0000256" key="3">
    <source>
        <dbReference type="ARBA" id="ARBA00009723"/>
    </source>
</evidence>
<dbReference type="InParanoid" id="F4SD78"/>
<dbReference type="GeneID" id="18933325"/>
<dbReference type="FunCoup" id="F4SD78">
    <property type="interactions" value="110"/>
</dbReference>
<evidence type="ECO:0000256" key="1">
    <source>
        <dbReference type="ARBA" id="ARBA00003555"/>
    </source>
</evidence>
<protein>
    <recommendedName>
        <fullName evidence="5">2,5-diamino-6-ribosylamino-4(3H)-pyrimidinone 5'-phosphate reductase</fullName>
        <ecNumber evidence="4">1.1.1.302</ecNumber>
    </recommendedName>
    <alternativeName>
        <fullName evidence="10">2,5-diamino-6-(5-phospho-D-ribosylamino)pyrimidin-4(3H)-one reductase</fullName>
    </alternativeName>
    <alternativeName>
        <fullName evidence="9">2,5-diamino-6-ribitylamino-4(3H)-pyrimidinone 5'-phosphate synthase</fullName>
    </alternativeName>
</protein>
<evidence type="ECO:0000256" key="2">
    <source>
        <dbReference type="ARBA" id="ARBA00005104"/>
    </source>
</evidence>
<dbReference type="OrthoDB" id="5432at2759"/>
<reference evidence="15" key="1">
    <citation type="journal article" date="2011" name="Proc. Natl. Acad. Sci. U.S.A.">
        <title>Obligate biotrophy features unraveled by the genomic analysis of rust fungi.</title>
        <authorList>
            <person name="Duplessis S."/>
            <person name="Cuomo C.A."/>
            <person name="Lin Y.-C."/>
            <person name="Aerts A."/>
            <person name="Tisserant E."/>
            <person name="Veneault-Fourrey C."/>
            <person name="Joly D.L."/>
            <person name="Hacquard S."/>
            <person name="Amselem J."/>
            <person name="Cantarel B.L."/>
            <person name="Chiu R."/>
            <person name="Coutinho P.M."/>
            <person name="Feau N."/>
            <person name="Field M."/>
            <person name="Frey P."/>
            <person name="Gelhaye E."/>
            <person name="Goldberg J."/>
            <person name="Grabherr M.G."/>
            <person name="Kodira C.D."/>
            <person name="Kohler A."/>
            <person name="Kuees U."/>
            <person name="Lindquist E.A."/>
            <person name="Lucas S.M."/>
            <person name="Mago R."/>
            <person name="Mauceli E."/>
            <person name="Morin E."/>
            <person name="Murat C."/>
            <person name="Pangilinan J.L."/>
            <person name="Park R."/>
            <person name="Pearson M."/>
            <person name="Quesneville H."/>
            <person name="Rouhier N."/>
            <person name="Sakthikumar S."/>
            <person name="Salamov A.A."/>
            <person name="Schmutz J."/>
            <person name="Selles B."/>
            <person name="Shapiro H."/>
            <person name="Tanguay P."/>
            <person name="Tuskan G.A."/>
            <person name="Henrissat B."/>
            <person name="Van de Peer Y."/>
            <person name="Rouze P."/>
            <person name="Ellis J.G."/>
            <person name="Dodds P.N."/>
            <person name="Schein J.E."/>
            <person name="Zhong S."/>
            <person name="Hamelin R.C."/>
            <person name="Grigoriev I.V."/>
            <person name="Szabo L.J."/>
            <person name="Martin F."/>
        </authorList>
    </citation>
    <scope>NUCLEOTIDE SEQUENCE [LARGE SCALE GENOMIC DNA]</scope>
    <source>
        <strain evidence="15">98AG31 / pathotype 3-4-7</strain>
    </source>
</reference>
<dbReference type="RefSeq" id="XP_007419336.1">
    <property type="nucleotide sequence ID" value="XM_007419274.1"/>
</dbReference>
<dbReference type="EC" id="1.1.1.302" evidence="4"/>
<dbReference type="PANTHER" id="PTHR38011:SF7">
    <property type="entry name" value="2,5-DIAMINO-6-RIBOSYLAMINO-4(3H)-PYRIMIDINONE 5'-PHOSPHATE REDUCTASE"/>
    <property type="match status" value="1"/>
</dbReference>
<dbReference type="PANTHER" id="PTHR38011">
    <property type="entry name" value="DIHYDROFOLATE REDUCTASE FAMILY PROTEIN (AFU_ORTHOLOGUE AFUA_8G06820)"/>
    <property type="match status" value="1"/>
</dbReference>
<evidence type="ECO:0000256" key="4">
    <source>
        <dbReference type="ARBA" id="ARBA00012851"/>
    </source>
</evidence>
<evidence type="ECO:0000313" key="14">
    <source>
        <dbReference type="EMBL" id="EGF97399.1"/>
    </source>
</evidence>
<dbReference type="EMBL" id="GL883240">
    <property type="protein sequence ID" value="EGF97399.1"/>
    <property type="molecule type" value="Genomic_DNA"/>
</dbReference>
<evidence type="ECO:0000256" key="12">
    <source>
        <dbReference type="ARBA" id="ARBA00049020"/>
    </source>
</evidence>
<comment type="similarity">
    <text evidence="3">Belongs to the HTP reductase family.</text>
</comment>
<comment type="function">
    <text evidence="1">Catalyzes an early step in riboflavin biosynthesis, the NADPH-dependent reduction of the ribose side chain of 2,5-diamino-6-ribosylamino-4(3H)-pyrimidinone 5'-phosphate, yielding 2,5-diamino-6-ribitylamino-4(3H)-pyrimidinone 5'-phosphate.</text>
</comment>
<comment type="pathway">
    <text evidence="2">Cofactor biosynthesis; riboflavin biosynthesis.</text>
</comment>
<evidence type="ECO:0000256" key="5">
    <source>
        <dbReference type="ARBA" id="ARBA00015035"/>
    </source>
</evidence>
<evidence type="ECO:0000256" key="9">
    <source>
        <dbReference type="ARBA" id="ARBA00030073"/>
    </source>
</evidence>
<gene>
    <name evidence="14" type="ORF">MELLADRAFT_79837</name>
</gene>
<dbReference type="eggNOG" id="ENOG502RZWZ">
    <property type="taxonomic scope" value="Eukaryota"/>
</dbReference>
<dbReference type="InterPro" id="IPR024072">
    <property type="entry name" value="DHFR-like_dom_sf"/>
</dbReference>
<name>F4SD78_MELLP</name>
<keyword evidence="7" id="KW-0521">NADP</keyword>
<dbReference type="VEuPathDB" id="FungiDB:MELLADRAFT_79837"/>
<dbReference type="GO" id="GO:0009231">
    <property type="term" value="P:riboflavin biosynthetic process"/>
    <property type="evidence" value="ECO:0007669"/>
    <property type="project" value="UniProtKB-KW"/>
</dbReference>
<dbReference type="AlphaFoldDB" id="F4SD78"/>
<dbReference type="GO" id="GO:0008703">
    <property type="term" value="F:5-amino-6-(5-phosphoribosylamino)uracil reductase activity"/>
    <property type="evidence" value="ECO:0007669"/>
    <property type="project" value="InterPro"/>
</dbReference>
<sequence>MSNSNSTNTGITEFLDSIYNPIISPEFHQNLNHDLSRRPFVTLTYAQSLDGKIAGVDGRQLRLSGNQSMKMTHMMRTRHDGILVGIGTLLNDDPQLTARNLSFTVPLENQPQPIVLDTRLRTPIDCKLIKNYRNQTGKQPWLICARSMISSQDRQSLEEAGARVIPITNGMNPSNQGLDLEKVFEVCKINGINRLMIEGGSSIISSCLNYTGDHPILNILVVTVSPYMVGEGLTVKTSNIDSRLSLLRHIQTKILGSDAVFAYTSSNPE</sequence>
<dbReference type="Proteomes" id="UP000001072">
    <property type="component" value="Unassembled WGS sequence"/>
</dbReference>
<comment type="catalytic activity">
    <reaction evidence="11">
        <text>2,5-diamino-6-(1-D-ribitylamino)pyrimidin-4(3H)-one 5'-phosphate + NAD(+) = 2,5-diamino-6-(1-D-ribosylamino)pyrimidin-4(3H)-one 5'-phosphate + NADH + H(+)</text>
        <dbReference type="Rhea" id="RHEA:27274"/>
        <dbReference type="ChEBI" id="CHEBI:15378"/>
        <dbReference type="ChEBI" id="CHEBI:57540"/>
        <dbReference type="ChEBI" id="CHEBI:57945"/>
        <dbReference type="ChEBI" id="CHEBI:58890"/>
        <dbReference type="ChEBI" id="CHEBI:59545"/>
        <dbReference type="EC" id="1.1.1.302"/>
    </reaction>
</comment>
<keyword evidence="15" id="KW-1185">Reference proteome</keyword>
<keyword evidence="6" id="KW-0686">Riboflavin biosynthesis</keyword>
<dbReference type="InterPro" id="IPR050765">
    <property type="entry name" value="Riboflavin_Biosynth_HTPR"/>
</dbReference>
<evidence type="ECO:0000256" key="7">
    <source>
        <dbReference type="ARBA" id="ARBA00022857"/>
    </source>
</evidence>
<feature type="domain" description="Bacterial bifunctional deaminase-reductase C-terminal" evidence="13">
    <location>
        <begin position="39"/>
        <end position="241"/>
    </location>
</feature>
<evidence type="ECO:0000313" key="15">
    <source>
        <dbReference type="Proteomes" id="UP000001072"/>
    </source>
</evidence>